<evidence type="ECO:0000256" key="2">
    <source>
        <dbReference type="ARBA" id="ARBA00022475"/>
    </source>
</evidence>
<feature type="transmembrane region" description="Helical" evidence="7">
    <location>
        <begin position="95"/>
        <end position="119"/>
    </location>
</feature>
<feature type="transmembrane region" description="Helical" evidence="7">
    <location>
        <begin position="242"/>
        <end position="266"/>
    </location>
</feature>
<sequence>MASLFRERDFALLWSGQSVSELGSSVTYVALPLVAVVALHARAFEVSVVTAASSIAWLIVGLPAGVWVDRLPRRPLLIGVDAGRALLMGTVPVAWWLHVLSLAQLVVVAFAVGLLSVFFDVGYPAYLPSVVPRDRLVEGNGALAASESAANIVGPGLGGVLVQLVGAPIALLADAASFVVSAVSLAAMRAGGGPPGPGERGRSRSAAGAGTGRALQRPPRQRLSRDIASGIRYVRAHPLPRTVAVAGALGNFVLGGYQAVIFVFLARQVGLSAGPIGVLLALSSCGGLLGALLAGPLSRRVGDARLMWAAPSVMAVFGLLVTLTGTGPRLAWYVAGALPMSLGVAAFNVCVRAAMQVAAPDAMLGRVTATARLLSRGATPVGALVAGALAGAIEPRATLVILLLLLVALPVWLLLSPVGRVREVAQLAPAPTERAREPVG</sequence>
<organism evidence="9 10">
    <name type="scientific">Rugosimonospora acidiphila</name>
    <dbReference type="NCBI Taxonomy" id="556531"/>
    <lineage>
        <taxon>Bacteria</taxon>
        <taxon>Bacillati</taxon>
        <taxon>Actinomycetota</taxon>
        <taxon>Actinomycetes</taxon>
        <taxon>Micromonosporales</taxon>
        <taxon>Micromonosporaceae</taxon>
        <taxon>Rugosimonospora</taxon>
    </lineage>
</organism>
<keyword evidence="5 7" id="KW-0472">Membrane</keyword>
<dbReference type="RefSeq" id="WP_345631004.1">
    <property type="nucleotide sequence ID" value="NZ_BAABJQ010000009.1"/>
</dbReference>
<dbReference type="SUPFAM" id="SSF103473">
    <property type="entry name" value="MFS general substrate transporter"/>
    <property type="match status" value="1"/>
</dbReference>
<name>A0ABP9RWI0_9ACTN</name>
<feature type="region of interest" description="Disordered" evidence="6">
    <location>
        <begin position="191"/>
        <end position="222"/>
    </location>
</feature>
<dbReference type="EMBL" id="BAABJQ010000009">
    <property type="protein sequence ID" value="GAA5187573.1"/>
    <property type="molecule type" value="Genomic_DNA"/>
</dbReference>
<evidence type="ECO:0000259" key="8">
    <source>
        <dbReference type="PROSITE" id="PS50850"/>
    </source>
</evidence>
<comment type="subcellular location">
    <subcellularLocation>
        <location evidence="1">Cell membrane</location>
        <topology evidence="1">Multi-pass membrane protein</topology>
    </subcellularLocation>
</comment>
<feature type="transmembrane region" description="Helical" evidence="7">
    <location>
        <begin position="373"/>
        <end position="393"/>
    </location>
</feature>
<feature type="transmembrane region" description="Helical" evidence="7">
    <location>
        <begin position="330"/>
        <end position="353"/>
    </location>
</feature>
<evidence type="ECO:0000256" key="3">
    <source>
        <dbReference type="ARBA" id="ARBA00022692"/>
    </source>
</evidence>
<keyword evidence="2" id="KW-1003">Cell membrane</keyword>
<keyword evidence="10" id="KW-1185">Reference proteome</keyword>
<evidence type="ECO:0000313" key="10">
    <source>
        <dbReference type="Proteomes" id="UP001501570"/>
    </source>
</evidence>
<gene>
    <name evidence="9" type="ORF">GCM10023322_36240</name>
</gene>
<feature type="compositionally biased region" description="Low complexity" evidence="6">
    <location>
        <begin position="204"/>
        <end position="214"/>
    </location>
</feature>
<dbReference type="Gene3D" id="1.20.1250.20">
    <property type="entry name" value="MFS general substrate transporter like domains"/>
    <property type="match status" value="1"/>
</dbReference>
<evidence type="ECO:0000256" key="1">
    <source>
        <dbReference type="ARBA" id="ARBA00004651"/>
    </source>
</evidence>
<proteinExistence type="predicted"/>
<comment type="caution">
    <text evidence="9">The sequence shown here is derived from an EMBL/GenBank/DDBJ whole genome shotgun (WGS) entry which is preliminary data.</text>
</comment>
<feature type="transmembrane region" description="Helical" evidence="7">
    <location>
        <begin position="399"/>
        <end position="415"/>
    </location>
</feature>
<accession>A0ABP9RWI0</accession>
<feature type="transmembrane region" description="Helical" evidence="7">
    <location>
        <begin position="22"/>
        <end position="41"/>
    </location>
</feature>
<protein>
    <submittedName>
        <fullName evidence="9">MFS transporter</fullName>
    </submittedName>
</protein>
<feature type="domain" description="Major facilitator superfamily (MFS) profile" evidence="8">
    <location>
        <begin position="239"/>
        <end position="440"/>
    </location>
</feature>
<evidence type="ECO:0000256" key="6">
    <source>
        <dbReference type="SAM" id="MobiDB-lite"/>
    </source>
</evidence>
<evidence type="ECO:0000256" key="4">
    <source>
        <dbReference type="ARBA" id="ARBA00022989"/>
    </source>
</evidence>
<evidence type="ECO:0000256" key="5">
    <source>
        <dbReference type="ARBA" id="ARBA00023136"/>
    </source>
</evidence>
<evidence type="ECO:0000313" key="9">
    <source>
        <dbReference type="EMBL" id="GAA5187573.1"/>
    </source>
</evidence>
<evidence type="ECO:0000256" key="7">
    <source>
        <dbReference type="SAM" id="Phobius"/>
    </source>
</evidence>
<feature type="transmembrane region" description="Helical" evidence="7">
    <location>
        <begin position="272"/>
        <end position="294"/>
    </location>
</feature>
<dbReference type="InterPro" id="IPR020846">
    <property type="entry name" value="MFS_dom"/>
</dbReference>
<feature type="transmembrane region" description="Helical" evidence="7">
    <location>
        <begin position="306"/>
        <end position="324"/>
    </location>
</feature>
<feature type="transmembrane region" description="Helical" evidence="7">
    <location>
        <begin position="48"/>
        <end position="68"/>
    </location>
</feature>
<dbReference type="PROSITE" id="PS50850">
    <property type="entry name" value="MFS"/>
    <property type="match status" value="1"/>
</dbReference>
<dbReference type="InterPro" id="IPR011701">
    <property type="entry name" value="MFS"/>
</dbReference>
<dbReference type="CDD" id="cd06173">
    <property type="entry name" value="MFS_MefA_like"/>
    <property type="match status" value="1"/>
</dbReference>
<dbReference type="PANTHER" id="PTHR23513:SF6">
    <property type="entry name" value="MAJOR FACILITATOR SUPERFAMILY ASSOCIATED DOMAIN-CONTAINING PROTEIN"/>
    <property type="match status" value="1"/>
</dbReference>
<dbReference type="Proteomes" id="UP001501570">
    <property type="component" value="Unassembled WGS sequence"/>
</dbReference>
<reference evidence="10" key="1">
    <citation type="journal article" date="2019" name="Int. J. Syst. Evol. Microbiol.">
        <title>The Global Catalogue of Microorganisms (GCM) 10K type strain sequencing project: providing services to taxonomists for standard genome sequencing and annotation.</title>
        <authorList>
            <consortium name="The Broad Institute Genomics Platform"/>
            <consortium name="The Broad Institute Genome Sequencing Center for Infectious Disease"/>
            <person name="Wu L."/>
            <person name="Ma J."/>
        </authorList>
    </citation>
    <scope>NUCLEOTIDE SEQUENCE [LARGE SCALE GENOMIC DNA]</scope>
    <source>
        <strain evidence="10">JCM 18304</strain>
    </source>
</reference>
<dbReference type="Pfam" id="PF07690">
    <property type="entry name" value="MFS_1"/>
    <property type="match status" value="1"/>
</dbReference>
<dbReference type="InterPro" id="IPR036259">
    <property type="entry name" value="MFS_trans_sf"/>
</dbReference>
<dbReference type="PANTHER" id="PTHR23513">
    <property type="entry name" value="INTEGRAL MEMBRANE EFFLUX PROTEIN-RELATED"/>
    <property type="match status" value="1"/>
</dbReference>
<keyword evidence="4 7" id="KW-1133">Transmembrane helix</keyword>
<keyword evidence="3 7" id="KW-0812">Transmembrane</keyword>